<dbReference type="Proteomes" id="UP001649230">
    <property type="component" value="Chromosome"/>
</dbReference>
<dbReference type="InterPro" id="IPR036397">
    <property type="entry name" value="RNaseH_sf"/>
</dbReference>
<dbReference type="InterPro" id="IPR001584">
    <property type="entry name" value="Integrase_cat-core"/>
</dbReference>
<evidence type="ECO:0000256" key="2">
    <source>
        <dbReference type="ARBA" id="ARBA00022578"/>
    </source>
</evidence>
<protein>
    <submittedName>
        <fullName evidence="8">IS21 family transposase</fullName>
    </submittedName>
</protein>
<keyword evidence="2" id="KW-0815">Transposition</keyword>
<dbReference type="InterPro" id="IPR017894">
    <property type="entry name" value="HTH_IS21_transposase_type"/>
</dbReference>
<dbReference type="RefSeq" id="WP_235120825.1">
    <property type="nucleotide sequence ID" value="NZ_CP090978.1"/>
</dbReference>
<evidence type="ECO:0000259" key="6">
    <source>
        <dbReference type="PROSITE" id="PS50531"/>
    </source>
</evidence>
<comment type="similarity">
    <text evidence="1">Belongs to the transposase IS21/IS408/IS1162 family.</text>
</comment>
<dbReference type="PROSITE" id="PS50531">
    <property type="entry name" value="HTH_IS21"/>
    <property type="match status" value="1"/>
</dbReference>
<dbReference type="PANTHER" id="PTHR35004">
    <property type="entry name" value="TRANSPOSASE RV3428C-RELATED"/>
    <property type="match status" value="1"/>
</dbReference>
<reference evidence="8" key="1">
    <citation type="submission" date="2022-01" db="EMBL/GenBank/DDBJ databases">
        <authorList>
            <person name="Kim Y.-S."/>
            <person name="Kim D.-G."/>
            <person name="Kong H.J."/>
            <person name="Kim Y.-O."/>
        </authorList>
    </citation>
    <scope>NUCLEOTIDE SEQUENCE</scope>
    <source>
        <strain evidence="8">YPD9-1</strain>
    </source>
</reference>
<dbReference type="PROSITE" id="PS50994">
    <property type="entry name" value="INTEGRASE"/>
    <property type="match status" value="1"/>
</dbReference>
<feature type="region of interest" description="Disordered" evidence="5">
    <location>
        <begin position="468"/>
        <end position="491"/>
    </location>
</feature>
<evidence type="ECO:0000256" key="3">
    <source>
        <dbReference type="ARBA" id="ARBA00023125"/>
    </source>
</evidence>
<dbReference type="InterPro" id="IPR009057">
    <property type="entry name" value="Homeodomain-like_sf"/>
</dbReference>
<feature type="domain" description="HTH IS21-type" evidence="6">
    <location>
        <begin position="1"/>
        <end position="65"/>
    </location>
</feature>
<gene>
    <name evidence="8" type="primary">istA</name>
    <name evidence="8" type="ORF">L0M14_03355</name>
    <name evidence="9" type="ORF">L0M14_08705</name>
</gene>
<keyword evidence="10" id="KW-1185">Reference proteome</keyword>
<name>A0ABY3SJQ4_9BACL</name>
<evidence type="ECO:0000313" key="8">
    <source>
        <dbReference type="EMBL" id="UJF34274.1"/>
    </source>
</evidence>
<organism evidence="8 10">
    <name type="scientific">Paenibacillus hexagrammi</name>
    <dbReference type="NCBI Taxonomy" id="2908839"/>
    <lineage>
        <taxon>Bacteria</taxon>
        <taxon>Bacillati</taxon>
        <taxon>Bacillota</taxon>
        <taxon>Bacilli</taxon>
        <taxon>Bacillales</taxon>
        <taxon>Paenibacillaceae</taxon>
        <taxon>Paenibacillus</taxon>
    </lineage>
</organism>
<dbReference type="SUPFAM" id="SSF46689">
    <property type="entry name" value="Homeodomain-like"/>
    <property type="match status" value="1"/>
</dbReference>
<dbReference type="EMBL" id="CP090978">
    <property type="protein sequence ID" value="UJF35186.1"/>
    <property type="molecule type" value="Genomic_DNA"/>
</dbReference>
<feature type="domain" description="Integrase catalytic" evidence="7">
    <location>
        <begin position="120"/>
        <end position="295"/>
    </location>
</feature>
<evidence type="ECO:0000256" key="5">
    <source>
        <dbReference type="SAM" id="MobiDB-lite"/>
    </source>
</evidence>
<dbReference type="EMBL" id="CP090978">
    <property type="protein sequence ID" value="UJF34274.1"/>
    <property type="molecule type" value="Genomic_DNA"/>
</dbReference>
<sequence length="512" mass="59798">MYFSILGMKEQGLKITQIARKLEVSRNTVYKFLEMNPDEFSKYLEQLETRQKKLDGYESSILQWLREYPDLSAAQIHDWLKERFQVQNISEGTVRNYVRDLRKKYNIPKVMQARQYEAVQDPPPGYQLQVDFGETKLRNLQGNLVRLWFMGFVLSHSRHKYVQWLDRPFTTKDVVDMHEEAFAFFGGIPQEIVYDQDHLLLTSENHGDLLFTHEFASYVKQRDFRIRMCRKQDPESKGRIENVVKYVKRNFARHRLFANLDRLNEDCVAWLHRTGNAKIHHTTKKIPAEVYALEKEHLRPVHTKINSLPPSITRTVRKDNTIWYEGNRYSVPLGTYDGTDKQVSIQVTEMGRLAIRDLDSGQLLAEHPLATGNGQLVQNTNHKRDRTKGIAAYIQTVAEAFPDPTAASPFLNEIYNRKPRYIRDQLQLIQRALEPAEPDAVTKALGYCIKHRLYRATDFADAVEHYKRPRPPEIPSEAPLKLLSDQDQSKRKVKPQIREFDAYKAILTGGQR</sequence>
<proteinExistence type="inferred from homology"/>
<evidence type="ECO:0000256" key="4">
    <source>
        <dbReference type="ARBA" id="ARBA00023172"/>
    </source>
</evidence>
<dbReference type="PANTHER" id="PTHR35004:SF6">
    <property type="entry name" value="TRANSPOSASE"/>
    <property type="match status" value="1"/>
</dbReference>
<dbReference type="InterPro" id="IPR012337">
    <property type="entry name" value="RNaseH-like_sf"/>
</dbReference>
<evidence type="ECO:0000256" key="1">
    <source>
        <dbReference type="ARBA" id="ARBA00009277"/>
    </source>
</evidence>
<evidence type="ECO:0000313" key="10">
    <source>
        <dbReference type="Proteomes" id="UP001649230"/>
    </source>
</evidence>
<reference evidence="8 10" key="2">
    <citation type="journal article" date="2024" name="Int. J. Syst. Evol. Microbiol.">
        <title>Paenibacillus hexagrammi sp. nov., a novel bacterium isolated from the gut content of Hexagrammos agrammus.</title>
        <authorList>
            <person name="Jung H.K."/>
            <person name="Kim D.G."/>
            <person name="Zin H."/>
            <person name="Park J."/>
            <person name="Jung H."/>
            <person name="Kim Y.O."/>
            <person name="Kong H.J."/>
            <person name="Kim J.W."/>
            <person name="Kim Y.S."/>
        </authorList>
    </citation>
    <scope>NUCLEOTIDE SEQUENCE [LARGE SCALE GENOMIC DNA]</scope>
    <source>
        <strain evidence="8 10">YPD9-1</strain>
    </source>
</reference>
<evidence type="ECO:0000259" key="7">
    <source>
        <dbReference type="PROSITE" id="PS50994"/>
    </source>
</evidence>
<dbReference type="Gene3D" id="3.30.420.10">
    <property type="entry name" value="Ribonuclease H-like superfamily/Ribonuclease H"/>
    <property type="match status" value="1"/>
</dbReference>
<dbReference type="SUPFAM" id="SSF53098">
    <property type="entry name" value="Ribonuclease H-like"/>
    <property type="match status" value="1"/>
</dbReference>
<dbReference type="Pfam" id="PF02796">
    <property type="entry name" value="HTH_7"/>
    <property type="match status" value="1"/>
</dbReference>
<accession>A0ABY3SJQ4</accession>
<dbReference type="NCBIfam" id="NF033546">
    <property type="entry name" value="transpos_IS21"/>
    <property type="match status" value="1"/>
</dbReference>
<evidence type="ECO:0000313" key="9">
    <source>
        <dbReference type="EMBL" id="UJF35186.1"/>
    </source>
</evidence>
<keyword evidence="4" id="KW-0233">DNA recombination</keyword>
<dbReference type="InterPro" id="IPR006120">
    <property type="entry name" value="Resolvase_HTH_dom"/>
</dbReference>
<dbReference type="InterPro" id="IPR054353">
    <property type="entry name" value="IstA-like_C"/>
</dbReference>
<dbReference type="Pfam" id="PF22483">
    <property type="entry name" value="Mu-transpos_C_2"/>
    <property type="match status" value="1"/>
</dbReference>
<keyword evidence="3" id="KW-0238">DNA-binding</keyword>
<dbReference type="Gene3D" id="1.10.10.60">
    <property type="entry name" value="Homeodomain-like"/>
    <property type="match status" value="1"/>
</dbReference>